<dbReference type="Proteomes" id="UP000323337">
    <property type="component" value="Unassembled WGS sequence"/>
</dbReference>
<dbReference type="InterPro" id="IPR003789">
    <property type="entry name" value="Asn/Gln_tRNA_amidoTrase-B-like"/>
</dbReference>
<dbReference type="EMBL" id="VSIV01000393">
    <property type="protein sequence ID" value="TYB32328.1"/>
    <property type="molecule type" value="Genomic_DNA"/>
</dbReference>
<comment type="caution">
    <text evidence="1">The sequence shown here is derived from an EMBL/GenBank/DDBJ whole genome shotgun (WGS) entry which is preliminary data.</text>
</comment>
<dbReference type="InterPro" id="IPR042184">
    <property type="entry name" value="YqeY/Aim41_N"/>
</dbReference>
<accession>A0A5D0MM55</accession>
<dbReference type="InterPro" id="IPR019004">
    <property type="entry name" value="YqeY/Aim41"/>
</dbReference>
<dbReference type="SUPFAM" id="SSF89095">
    <property type="entry name" value="GatB/YqeY motif"/>
    <property type="match status" value="1"/>
</dbReference>
<name>A0A5D0MM55_FLESI</name>
<dbReference type="Gene3D" id="1.10.1510.10">
    <property type="entry name" value="Uncharacterised protein YqeY/AIM41 PF09424, N-terminal domain"/>
    <property type="match status" value="1"/>
</dbReference>
<dbReference type="GO" id="GO:0016884">
    <property type="term" value="F:carbon-nitrogen ligase activity, with glutamine as amido-N-donor"/>
    <property type="evidence" value="ECO:0007669"/>
    <property type="project" value="InterPro"/>
</dbReference>
<gene>
    <name evidence="1" type="ORF">FXF49_12080</name>
</gene>
<dbReference type="Pfam" id="PF09424">
    <property type="entry name" value="YqeY"/>
    <property type="match status" value="1"/>
</dbReference>
<sequence>MALKEQILEDMKQFMRDKNQIALGAVRMLRSEIRNAEIEKSGDLNDDEIVKLASTAIKKRKDSASQYKEAGREDLASKELEEIKVLEKYMPEQLSEDEIRNIVDNEISKLDSPDKKYFGQVMKAVMAEVGNRADGKLVNRIVKEAFDANN</sequence>
<reference evidence="1 2" key="1">
    <citation type="submission" date="2019-08" db="EMBL/GenBank/DDBJ databases">
        <title>Genomic characterization of a novel candidate phylum (ARYD3) from a high temperature, high salinity tertiary oil reservoir in north central Oklahoma, USA.</title>
        <authorList>
            <person name="Youssef N.H."/>
            <person name="Yadav A."/>
            <person name="Elshahed M.S."/>
        </authorList>
    </citation>
    <scope>NUCLEOTIDE SEQUENCE [LARGE SCALE GENOMIC DNA]</scope>
    <source>
        <strain evidence="1">ARYD1</strain>
    </source>
</reference>
<evidence type="ECO:0000313" key="2">
    <source>
        <dbReference type="Proteomes" id="UP000323337"/>
    </source>
</evidence>
<dbReference type="Gene3D" id="1.10.10.410">
    <property type="match status" value="1"/>
</dbReference>
<evidence type="ECO:0000313" key="1">
    <source>
        <dbReference type="EMBL" id="TYB32328.1"/>
    </source>
</evidence>
<dbReference type="InterPro" id="IPR023168">
    <property type="entry name" value="GatB_Yqey_C_2"/>
</dbReference>
<dbReference type="AlphaFoldDB" id="A0A5D0MM55"/>
<dbReference type="PANTHER" id="PTHR28055">
    <property type="entry name" value="ALTERED INHERITANCE OF MITOCHONDRIA PROTEIN 41, MITOCHONDRIAL"/>
    <property type="match status" value="1"/>
</dbReference>
<organism evidence="1 2">
    <name type="scientific">Flexistipes sinusarabici</name>
    <dbReference type="NCBI Taxonomy" id="2352"/>
    <lineage>
        <taxon>Bacteria</taxon>
        <taxon>Pseudomonadati</taxon>
        <taxon>Deferribacterota</taxon>
        <taxon>Deferribacteres</taxon>
        <taxon>Deferribacterales</taxon>
        <taxon>Flexistipitaceae</taxon>
        <taxon>Flexistipes</taxon>
    </lineage>
</organism>
<protein>
    <submittedName>
        <fullName evidence="1">GatB/YqeY domain-containing protein</fullName>
    </submittedName>
</protein>
<dbReference type="RefSeq" id="WP_303702154.1">
    <property type="nucleotide sequence ID" value="NZ_VSIV01000393.1"/>
</dbReference>
<dbReference type="PANTHER" id="PTHR28055:SF1">
    <property type="entry name" value="ALTERED INHERITANCE OF MITOCHONDRIA PROTEIN 41, MITOCHONDRIAL"/>
    <property type="match status" value="1"/>
</dbReference>
<proteinExistence type="predicted"/>